<organism evidence="1 2">
    <name type="scientific">Novipirellula rosea</name>
    <dbReference type="NCBI Taxonomy" id="1031540"/>
    <lineage>
        <taxon>Bacteria</taxon>
        <taxon>Pseudomonadati</taxon>
        <taxon>Planctomycetota</taxon>
        <taxon>Planctomycetia</taxon>
        <taxon>Pirellulales</taxon>
        <taxon>Pirellulaceae</taxon>
        <taxon>Novipirellula</taxon>
    </lineage>
</organism>
<reference evidence="2" key="1">
    <citation type="journal article" date="2019" name="Int. J. Syst. Evol. Microbiol.">
        <title>The Global Catalogue of Microorganisms (GCM) 10K type strain sequencing project: providing services to taxonomists for standard genome sequencing and annotation.</title>
        <authorList>
            <consortium name="The Broad Institute Genomics Platform"/>
            <consortium name="The Broad Institute Genome Sequencing Center for Infectious Disease"/>
            <person name="Wu L."/>
            <person name="Ma J."/>
        </authorList>
    </citation>
    <scope>NUCLEOTIDE SEQUENCE [LARGE SCALE GENOMIC DNA]</scope>
    <source>
        <strain evidence="2">JCM 17759</strain>
    </source>
</reference>
<dbReference type="EMBL" id="BAABGA010000060">
    <property type="protein sequence ID" value="GAA4462274.1"/>
    <property type="molecule type" value="Genomic_DNA"/>
</dbReference>
<proteinExistence type="predicted"/>
<accession>A0ABP8N6P2</accession>
<protein>
    <submittedName>
        <fullName evidence="1">Uncharacterized protein</fullName>
    </submittedName>
</protein>
<evidence type="ECO:0000313" key="1">
    <source>
        <dbReference type="EMBL" id="GAA4462274.1"/>
    </source>
</evidence>
<name>A0ABP8N6P2_9BACT</name>
<sequence>MLEVKLRRNPHDVGISFIKTADEQFLEFDAPSKKLLDRAMKEIPWRDQLEFWTGEADERWGLLALTQSLESPASSDCK</sequence>
<dbReference type="Proteomes" id="UP001500840">
    <property type="component" value="Unassembled WGS sequence"/>
</dbReference>
<keyword evidence="2" id="KW-1185">Reference proteome</keyword>
<gene>
    <name evidence="1" type="ORF">GCM10023156_45950</name>
</gene>
<evidence type="ECO:0000313" key="2">
    <source>
        <dbReference type="Proteomes" id="UP001500840"/>
    </source>
</evidence>
<comment type="caution">
    <text evidence="1">The sequence shown here is derived from an EMBL/GenBank/DDBJ whole genome shotgun (WGS) entry which is preliminary data.</text>
</comment>